<gene>
    <name evidence="1" type="ordered locus">PMT_2851</name>
</gene>
<proteinExistence type="predicted"/>
<dbReference type="eggNOG" id="ENOG5033GEB">
    <property type="taxonomic scope" value="Bacteria"/>
</dbReference>
<evidence type="ECO:0000313" key="2">
    <source>
        <dbReference type="Proteomes" id="UP000001423"/>
    </source>
</evidence>
<evidence type="ECO:0000313" key="1">
    <source>
        <dbReference type="EMBL" id="CAX32370.1"/>
    </source>
</evidence>
<dbReference type="KEGG" id="pmt:PMT_2851"/>
<dbReference type="EMBL" id="BX548175">
    <property type="protein sequence ID" value="CAX32370.1"/>
    <property type="molecule type" value="Genomic_DNA"/>
</dbReference>
<organism evidence="1 2">
    <name type="scientific">Prochlorococcus marinus (strain MIT 9313)</name>
    <dbReference type="NCBI Taxonomy" id="74547"/>
    <lineage>
        <taxon>Bacteria</taxon>
        <taxon>Bacillati</taxon>
        <taxon>Cyanobacteriota</taxon>
        <taxon>Cyanophyceae</taxon>
        <taxon>Synechococcales</taxon>
        <taxon>Prochlorococcaceae</taxon>
        <taxon>Prochlorococcus</taxon>
    </lineage>
</organism>
<dbReference type="AlphaFoldDB" id="B9ESM1"/>
<reference evidence="1 2" key="1">
    <citation type="journal article" date="2003" name="Nature">
        <title>Genome divergence in two Prochlorococcus ecotypes reflects oceanic niche differentiation.</title>
        <authorList>
            <person name="Rocap G."/>
            <person name="Larimer F.W."/>
            <person name="Lamerdin J.E."/>
            <person name="Malfatti S."/>
            <person name="Chain P."/>
            <person name="Ahlgren N.A."/>
            <person name="Arellano A."/>
            <person name="Coleman M."/>
            <person name="Hauser L."/>
            <person name="Hess W.R."/>
            <person name="Johnson Z.I."/>
            <person name="Land M.L."/>
            <person name="Lindell D."/>
            <person name="Post A.F."/>
            <person name="Regala W."/>
            <person name="Shah M."/>
            <person name="Shaw S.L."/>
            <person name="Steglich C."/>
            <person name="Sullivan M.B."/>
            <person name="Ting C.S."/>
            <person name="Tolonen A."/>
            <person name="Webb E.A."/>
            <person name="Zinser E.R."/>
            <person name="Chisholm S.W."/>
        </authorList>
    </citation>
    <scope>NUCLEOTIDE SEQUENCE [LARGE SCALE GENOMIC DNA]</scope>
    <source>
        <strain evidence="2">MIT 9313</strain>
    </source>
</reference>
<keyword evidence="2" id="KW-1185">Reference proteome</keyword>
<protein>
    <submittedName>
        <fullName evidence="1">Uncharacterized protein</fullName>
    </submittedName>
</protein>
<dbReference type="HOGENOM" id="CLU_2048548_0_0_3"/>
<accession>B9ESM1</accession>
<dbReference type="Proteomes" id="UP000001423">
    <property type="component" value="Chromosome"/>
</dbReference>
<name>B9ESM1_PROMM</name>
<sequence length="125" mass="13465">MLIYLGPPLPTASSGAFMWNVADGQPSPLGLAPNRGLPSQHLSMLLVRSYRTFAPLPVPGVEPHEAIGGVFLWHSPHGHPHWALPSKSGHRGARTFLNQARLAKGNDNLIANTSPAFSFHHALRA</sequence>